<dbReference type="AlphaFoldDB" id="A0A318JZ28"/>
<evidence type="ECO:0000313" key="2">
    <source>
        <dbReference type="Proteomes" id="UP000247569"/>
    </source>
</evidence>
<comment type="caution">
    <text evidence="1">The sequence shown here is derived from an EMBL/GenBank/DDBJ whole genome shotgun (WGS) entry which is preliminary data.</text>
</comment>
<dbReference type="RefSeq" id="WP_040733436.1">
    <property type="nucleotide sequence ID" value="NZ_QJKF01000007.1"/>
</dbReference>
<name>A0A318JZ28_9NOCA</name>
<gene>
    <name evidence="1" type="ORF">DFR70_107163</name>
</gene>
<keyword evidence="2" id="KW-1185">Reference proteome</keyword>
<proteinExistence type="predicted"/>
<organism evidence="1 2">
    <name type="scientific">Nocardia tenerifensis</name>
    <dbReference type="NCBI Taxonomy" id="228006"/>
    <lineage>
        <taxon>Bacteria</taxon>
        <taxon>Bacillati</taxon>
        <taxon>Actinomycetota</taxon>
        <taxon>Actinomycetes</taxon>
        <taxon>Mycobacteriales</taxon>
        <taxon>Nocardiaceae</taxon>
        <taxon>Nocardia</taxon>
    </lineage>
</organism>
<dbReference type="EMBL" id="QJKF01000007">
    <property type="protein sequence ID" value="PXX62296.1"/>
    <property type="molecule type" value="Genomic_DNA"/>
</dbReference>
<dbReference type="OrthoDB" id="4558578at2"/>
<evidence type="ECO:0000313" key="1">
    <source>
        <dbReference type="EMBL" id="PXX62296.1"/>
    </source>
</evidence>
<accession>A0A318JZ28</accession>
<sequence length="80" mass="9415">MSESTYRHSRILVRPDRPAHCRSRPERPGSLPSRAKRWWRTRLPAHTAATDLWQHAFFFAPDTAGMHPAARQCLDWKEIH</sequence>
<reference evidence="1 2" key="1">
    <citation type="submission" date="2018-05" db="EMBL/GenBank/DDBJ databases">
        <title>Genomic Encyclopedia of Type Strains, Phase IV (KMG-IV): sequencing the most valuable type-strain genomes for metagenomic binning, comparative biology and taxonomic classification.</title>
        <authorList>
            <person name="Goeker M."/>
        </authorList>
    </citation>
    <scope>NUCLEOTIDE SEQUENCE [LARGE SCALE GENOMIC DNA]</scope>
    <source>
        <strain evidence="1 2">DSM 44704</strain>
    </source>
</reference>
<dbReference type="Proteomes" id="UP000247569">
    <property type="component" value="Unassembled WGS sequence"/>
</dbReference>
<protein>
    <submittedName>
        <fullName evidence="1">Uncharacterized protein</fullName>
    </submittedName>
</protein>